<feature type="domain" description="Amidohydrolase-related" evidence="9">
    <location>
        <begin position="70"/>
        <end position="352"/>
    </location>
</feature>
<dbReference type="PANTHER" id="PTHR11113:SF2">
    <property type="entry name" value="ADENINE DEAMINASE"/>
    <property type="match status" value="1"/>
</dbReference>
<keyword evidence="12" id="KW-1185">Reference proteome</keyword>
<dbReference type="AlphaFoldDB" id="A0A2P8HLJ1"/>
<dbReference type="GO" id="GO:0000034">
    <property type="term" value="F:adenine deaminase activity"/>
    <property type="evidence" value="ECO:0007669"/>
    <property type="project" value="UniProtKB-UniRule"/>
</dbReference>
<dbReference type="Gene3D" id="2.30.40.10">
    <property type="entry name" value="Urease, subunit C, domain 1"/>
    <property type="match status" value="1"/>
</dbReference>
<dbReference type="HAMAP" id="MF_01518">
    <property type="entry name" value="Adenine_deamin"/>
    <property type="match status" value="1"/>
</dbReference>
<comment type="caution">
    <text evidence="11">The sequence shown here is derived from an EMBL/GenBank/DDBJ whole genome shotgun (WGS) entry which is preliminary data.</text>
</comment>
<dbReference type="RefSeq" id="WP_106588369.1">
    <property type="nucleotide sequence ID" value="NZ_PYAV01000005.1"/>
</dbReference>
<feature type="domain" description="Adenine deaminase C-terminal" evidence="10">
    <location>
        <begin position="407"/>
        <end position="572"/>
    </location>
</feature>
<dbReference type="InterPro" id="IPR006679">
    <property type="entry name" value="Adenine_deam"/>
</dbReference>
<dbReference type="NCBIfam" id="TIGR01178">
    <property type="entry name" value="ade"/>
    <property type="match status" value="1"/>
</dbReference>
<dbReference type="InterPro" id="IPR006680">
    <property type="entry name" value="Amidohydro-rel"/>
</dbReference>
<evidence type="ECO:0000256" key="4">
    <source>
        <dbReference type="ARBA" id="ARBA00022801"/>
    </source>
</evidence>
<accession>A0A2P8HLJ1</accession>
<evidence type="ECO:0000259" key="10">
    <source>
        <dbReference type="Pfam" id="PF13382"/>
    </source>
</evidence>
<sequence length="585" mass="62826">MTHAHDSHLERQIKAASGEIPADCVIKNAVFADVFNRTWERGDIAIQDGNIAGIGTFSGRHEVDAKGYLLAPGWIDGHVHIESSMVTPAEFAKAVLPQGVTTVITDPHEIANVSGTEGIDFMINESRKVPLDIKFMLPSSVPAAPLEDNGSRLDAVDLMPYYDTDEVLGLAEVMDYPAVAQTNPDMMKKLDDASRRNRPIDGHAAGLSDEHLNVYAAAGIRSDHEAVTYEEGRARLLRGMYLMLREGSGAKDVRALLPLVHEGNAHRCLFVTDDKHMDEILQKGSIGENIRIAVAEGVAPITALAMASLHAAECFQMHHKGAIAPGRDADFVWLTDLESFSPAKTWVKGKEVAADHTYTGPAFQPPAPPKSLAGSVHSCNLNQDHLDIPIRNNEAKARVMGVSPGSIMTSHSIESVPVENELFTPGNGFNKLISTARHRSDNKTAAGIVKGLGTIDGAVASTIAHDAHNVIACGSNDTDIALAVETLNELQGGIAITQDGTVLFTLPLPISGLLSDRSSEEVAHKLEAMQQPLADIGFTGNFDPIIALSFLSLPVIPELKLTVQGLYDVTAQQLVSVDPYRNSEQ</sequence>
<dbReference type="FunFam" id="3.20.20.140:FF:000016">
    <property type="entry name" value="Adenine deaminase"/>
    <property type="match status" value="1"/>
</dbReference>
<dbReference type="InterPro" id="IPR011059">
    <property type="entry name" value="Metal-dep_hydrolase_composite"/>
</dbReference>
<gene>
    <name evidence="8" type="primary">ade</name>
    <name evidence="11" type="ORF">B0H94_105207</name>
</gene>
<dbReference type="EMBL" id="PYAV01000005">
    <property type="protein sequence ID" value="PSL47051.1"/>
    <property type="molecule type" value="Genomic_DNA"/>
</dbReference>
<evidence type="ECO:0000256" key="2">
    <source>
        <dbReference type="ARBA" id="ARBA00006773"/>
    </source>
</evidence>
<reference evidence="11 12" key="1">
    <citation type="submission" date="2018-03" db="EMBL/GenBank/DDBJ databases">
        <title>Genomic Encyclopedia of Type Strains, Phase III (KMG-III): the genomes of soil and plant-associated and newly described type strains.</title>
        <authorList>
            <person name="Whitman W."/>
        </authorList>
    </citation>
    <scope>NUCLEOTIDE SEQUENCE [LARGE SCALE GENOMIC DNA]</scope>
    <source>
        <strain evidence="11 12">CGMCC 1.07653</strain>
    </source>
</reference>
<evidence type="ECO:0000256" key="3">
    <source>
        <dbReference type="ARBA" id="ARBA00012782"/>
    </source>
</evidence>
<dbReference type="SUPFAM" id="SSF51556">
    <property type="entry name" value="Metallo-dependent hydrolases"/>
    <property type="match status" value="1"/>
</dbReference>
<dbReference type="OrthoDB" id="9775607at2"/>
<comment type="similarity">
    <text evidence="2 8">Belongs to the metallo-dependent hydrolases superfamily. Adenine deaminase family.</text>
</comment>
<dbReference type="EC" id="3.5.4.2" evidence="3 8"/>
<proteinExistence type="inferred from homology"/>
<evidence type="ECO:0000256" key="7">
    <source>
        <dbReference type="ARBA" id="ARBA00069718"/>
    </source>
</evidence>
<dbReference type="Pfam" id="PF01979">
    <property type="entry name" value="Amidohydro_1"/>
    <property type="match status" value="1"/>
</dbReference>
<dbReference type="Proteomes" id="UP000242310">
    <property type="component" value="Unassembled WGS sequence"/>
</dbReference>
<dbReference type="Pfam" id="PF13382">
    <property type="entry name" value="Adenine_deam_C"/>
    <property type="match status" value="1"/>
</dbReference>
<name>A0A2P8HLJ1_9BACI</name>
<evidence type="ECO:0000256" key="1">
    <source>
        <dbReference type="ARBA" id="ARBA00001936"/>
    </source>
</evidence>
<protein>
    <recommendedName>
        <fullName evidence="7 8">Adenine deaminase</fullName>
        <shortName evidence="8">Adenase</shortName>
        <shortName evidence="8">Adenine aminase</shortName>
        <ecNumber evidence="3 8">3.5.4.2</ecNumber>
    </recommendedName>
</protein>
<evidence type="ECO:0000313" key="12">
    <source>
        <dbReference type="Proteomes" id="UP000242310"/>
    </source>
</evidence>
<evidence type="ECO:0000256" key="6">
    <source>
        <dbReference type="ARBA" id="ARBA00047720"/>
    </source>
</evidence>
<dbReference type="Gene3D" id="3.20.20.140">
    <property type="entry name" value="Metal-dependent hydrolases"/>
    <property type="match status" value="1"/>
</dbReference>
<evidence type="ECO:0000259" key="9">
    <source>
        <dbReference type="Pfam" id="PF01979"/>
    </source>
</evidence>
<dbReference type="PANTHER" id="PTHR11113">
    <property type="entry name" value="N-ACETYLGLUCOSAMINE-6-PHOSPHATE DEACETYLASE"/>
    <property type="match status" value="1"/>
</dbReference>
<dbReference type="CDD" id="cd01295">
    <property type="entry name" value="AdeC"/>
    <property type="match status" value="1"/>
</dbReference>
<keyword evidence="5 8" id="KW-0464">Manganese</keyword>
<keyword evidence="4 8" id="KW-0378">Hydrolase</keyword>
<dbReference type="InterPro" id="IPR032466">
    <property type="entry name" value="Metal_Hydrolase"/>
</dbReference>
<evidence type="ECO:0000256" key="8">
    <source>
        <dbReference type="HAMAP-Rule" id="MF_01518"/>
    </source>
</evidence>
<comment type="cofactor">
    <cofactor evidence="1 8">
        <name>Mn(2+)</name>
        <dbReference type="ChEBI" id="CHEBI:29035"/>
    </cofactor>
</comment>
<dbReference type="GO" id="GO:0006146">
    <property type="term" value="P:adenine catabolic process"/>
    <property type="evidence" value="ECO:0007669"/>
    <property type="project" value="InterPro"/>
</dbReference>
<organism evidence="11 12">
    <name type="scientific">Salsuginibacillus halophilus</name>
    <dbReference type="NCBI Taxonomy" id="517424"/>
    <lineage>
        <taxon>Bacteria</taxon>
        <taxon>Bacillati</taxon>
        <taxon>Bacillota</taxon>
        <taxon>Bacilli</taxon>
        <taxon>Bacillales</taxon>
        <taxon>Bacillaceae</taxon>
        <taxon>Salsuginibacillus</taxon>
    </lineage>
</organism>
<comment type="catalytic activity">
    <reaction evidence="6 8">
        <text>adenine + H2O + H(+) = hypoxanthine + NH4(+)</text>
        <dbReference type="Rhea" id="RHEA:23688"/>
        <dbReference type="ChEBI" id="CHEBI:15377"/>
        <dbReference type="ChEBI" id="CHEBI:15378"/>
        <dbReference type="ChEBI" id="CHEBI:16708"/>
        <dbReference type="ChEBI" id="CHEBI:17368"/>
        <dbReference type="ChEBI" id="CHEBI:28938"/>
        <dbReference type="EC" id="3.5.4.2"/>
    </reaction>
</comment>
<dbReference type="SUPFAM" id="SSF51338">
    <property type="entry name" value="Composite domain of metallo-dependent hydrolases"/>
    <property type="match status" value="1"/>
</dbReference>
<evidence type="ECO:0000313" key="11">
    <source>
        <dbReference type="EMBL" id="PSL47051.1"/>
    </source>
</evidence>
<dbReference type="InterPro" id="IPR026912">
    <property type="entry name" value="Adenine_deam_C"/>
</dbReference>
<evidence type="ECO:0000256" key="5">
    <source>
        <dbReference type="ARBA" id="ARBA00023211"/>
    </source>
</evidence>